<keyword evidence="4 9" id="KW-0349">Heme</keyword>
<evidence type="ECO:0008006" key="13">
    <source>
        <dbReference type="Google" id="ProtNLM"/>
    </source>
</evidence>
<dbReference type="PRINTS" id="PR00463">
    <property type="entry name" value="EP450I"/>
</dbReference>
<gene>
    <name evidence="11" type="ORF">WG66_3488</name>
</gene>
<evidence type="ECO:0000256" key="8">
    <source>
        <dbReference type="ARBA" id="ARBA00023033"/>
    </source>
</evidence>
<organism evidence="11 12">
    <name type="scientific">Moniliophthora roreri</name>
    <name type="common">Frosty pod rot fungus</name>
    <name type="synonym">Monilia roreri</name>
    <dbReference type="NCBI Taxonomy" id="221103"/>
    <lineage>
        <taxon>Eukaryota</taxon>
        <taxon>Fungi</taxon>
        <taxon>Dikarya</taxon>
        <taxon>Basidiomycota</taxon>
        <taxon>Agaricomycotina</taxon>
        <taxon>Agaricomycetes</taxon>
        <taxon>Agaricomycetidae</taxon>
        <taxon>Agaricales</taxon>
        <taxon>Marasmiineae</taxon>
        <taxon>Marasmiaceae</taxon>
        <taxon>Moniliophthora</taxon>
    </lineage>
</organism>
<keyword evidence="6 10" id="KW-0560">Oxidoreductase</keyword>
<name>A0A0W0G5T3_MONRR</name>
<accession>A0A0W0G5T3</accession>
<keyword evidence="8 10" id="KW-0503">Monooxygenase</keyword>
<dbReference type="EMBL" id="LATX01001042">
    <property type="protein sequence ID" value="KTB43932.1"/>
    <property type="molecule type" value="Genomic_DNA"/>
</dbReference>
<feature type="binding site" description="axial binding residue" evidence="9">
    <location>
        <position position="439"/>
    </location>
    <ligand>
        <name>heme</name>
        <dbReference type="ChEBI" id="CHEBI:30413"/>
    </ligand>
    <ligandPart>
        <name>Fe</name>
        <dbReference type="ChEBI" id="CHEBI:18248"/>
    </ligandPart>
</feature>
<keyword evidence="5 9" id="KW-0479">Metal-binding</keyword>
<dbReference type="Gene3D" id="1.10.630.10">
    <property type="entry name" value="Cytochrome P450"/>
    <property type="match status" value="1"/>
</dbReference>
<keyword evidence="7 9" id="KW-0408">Iron</keyword>
<dbReference type="GO" id="GO:0005506">
    <property type="term" value="F:iron ion binding"/>
    <property type="evidence" value="ECO:0007669"/>
    <property type="project" value="InterPro"/>
</dbReference>
<proteinExistence type="inferred from homology"/>
<dbReference type="Pfam" id="PF00067">
    <property type="entry name" value="p450"/>
    <property type="match status" value="1"/>
</dbReference>
<dbReference type="GO" id="GO:0004497">
    <property type="term" value="F:monooxygenase activity"/>
    <property type="evidence" value="ECO:0007669"/>
    <property type="project" value="UniProtKB-KW"/>
</dbReference>
<evidence type="ECO:0000256" key="5">
    <source>
        <dbReference type="ARBA" id="ARBA00022723"/>
    </source>
</evidence>
<dbReference type="InterPro" id="IPR001128">
    <property type="entry name" value="Cyt_P450"/>
</dbReference>
<dbReference type="GO" id="GO:0020037">
    <property type="term" value="F:heme binding"/>
    <property type="evidence" value="ECO:0007669"/>
    <property type="project" value="InterPro"/>
</dbReference>
<dbReference type="InterPro" id="IPR036396">
    <property type="entry name" value="Cyt_P450_sf"/>
</dbReference>
<dbReference type="PANTHER" id="PTHR46300:SF7">
    <property type="entry name" value="P450, PUTATIVE (EUROFUNG)-RELATED"/>
    <property type="match status" value="1"/>
</dbReference>
<dbReference type="CDD" id="cd11065">
    <property type="entry name" value="CYP64-like"/>
    <property type="match status" value="1"/>
</dbReference>
<dbReference type="InterPro" id="IPR002401">
    <property type="entry name" value="Cyt_P450_E_grp-I"/>
</dbReference>
<evidence type="ECO:0000256" key="1">
    <source>
        <dbReference type="ARBA" id="ARBA00001971"/>
    </source>
</evidence>
<dbReference type="PANTHER" id="PTHR46300">
    <property type="entry name" value="P450, PUTATIVE (EUROFUNG)-RELATED-RELATED"/>
    <property type="match status" value="1"/>
</dbReference>
<evidence type="ECO:0000313" key="11">
    <source>
        <dbReference type="EMBL" id="KTB43932.1"/>
    </source>
</evidence>
<protein>
    <recommendedName>
        <fullName evidence="13">Cytochrome p450</fullName>
    </recommendedName>
</protein>
<dbReference type="GO" id="GO:0016705">
    <property type="term" value="F:oxidoreductase activity, acting on paired donors, with incorporation or reduction of molecular oxygen"/>
    <property type="evidence" value="ECO:0007669"/>
    <property type="project" value="InterPro"/>
</dbReference>
<comment type="cofactor">
    <cofactor evidence="1 9">
        <name>heme</name>
        <dbReference type="ChEBI" id="CHEBI:30413"/>
    </cofactor>
</comment>
<evidence type="ECO:0000313" key="12">
    <source>
        <dbReference type="Proteomes" id="UP000054988"/>
    </source>
</evidence>
<dbReference type="PROSITE" id="PS00086">
    <property type="entry name" value="CYTOCHROME_P450"/>
    <property type="match status" value="1"/>
</dbReference>
<comment type="caution">
    <text evidence="11">The sequence shown here is derived from an EMBL/GenBank/DDBJ whole genome shotgun (WGS) entry which is preliminary data.</text>
</comment>
<sequence length="513" mass="57704">MAVTITASLGCALLSLCAWIIYLNSKSPRNLRLPPGPKGLPLVGNIFQINPNQLWNALVKWEKEYGAIVHFRLFNQNIIVLNSGQVAGDILDRRAANYSQRPRMPAVEYLTGGLSIITMDHGDKWRLMRRAAHETLNARASTLYHPVQMRKGIQFAMDILNSPEKWHEHTYQFTSSQAASILYGEKSNSHAIIRDLSALVDDLSEAGSPGKYLANHISILEHVPDFLARWKQEMGAKHNMYTARLLRYFLTIKEAMLQRQDPGPSFCNMLVETHEDHGLDDLGSAWLAAMLYLAGYETAATALVWLIVAMIAFPEAQHKAQEELDTVVGRGRIPTLQDMENLPYMRAVVKEVLRWRPPGPMGVFHASLEDDIYEGYYIPKGSWVITNILSMNHDTATYGPDPDIFRPERFMKEDGTHKASPPDTKDIGHYSFGFGRRICPGRYLALNTLLTFSIVLWATRLEPGTDANGRRVPPSTCDEGSGYLSRPPACKVSSRPRFPGAQDILKMAKEEWI</sequence>
<evidence type="ECO:0000256" key="7">
    <source>
        <dbReference type="ARBA" id="ARBA00023004"/>
    </source>
</evidence>
<dbReference type="PRINTS" id="PR00385">
    <property type="entry name" value="P450"/>
</dbReference>
<evidence type="ECO:0000256" key="3">
    <source>
        <dbReference type="ARBA" id="ARBA00010617"/>
    </source>
</evidence>
<evidence type="ECO:0000256" key="10">
    <source>
        <dbReference type="RuleBase" id="RU000461"/>
    </source>
</evidence>
<dbReference type="InterPro" id="IPR050364">
    <property type="entry name" value="Cytochrome_P450_fung"/>
</dbReference>
<dbReference type="InterPro" id="IPR017972">
    <property type="entry name" value="Cyt_P450_CS"/>
</dbReference>
<comment type="similarity">
    <text evidence="3 10">Belongs to the cytochrome P450 family.</text>
</comment>
<reference evidence="11 12" key="1">
    <citation type="submission" date="2015-12" db="EMBL/GenBank/DDBJ databases">
        <title>Draft genome sequence of Moniliophthora roreri, the causal agent of frosty pod rot of cacao.</title>
        <authorList>
            <person name="Aime M.C."/>
            <person name="Diaz-Valderrama J.R."/>
            <person name="Kijpornyongpan T."/>
            <person name="Phillips-Mora W."/>
        </authorList>
    </citation>
    <scope>NUCLEOTIDE SEQUENCE [LARGE SCALE GENOMIC DNA]</scope>
    <source>
        <strain evidence="11 12">MCA 2952</strain>
    </source>
</reference>
<evidence type="ECO:0000256" key="2">
    <source>
        <dbReference type="ARBA" id="ARBA00005179"/>
    </source>
</evidence>
<comment type="pathway">
    <text evidence="2">Secondary metabolite biosynthesis.</text>
</comment>
<evidence type="ECO:0000256" key="4">
    <source>
        <dbReference type="ARBA" id="ARBA00022617"/>
    </source>
</evidence>
<dbReference type="eggNOG" id="KOG0156">
    <property type="taxonomic scope" value="Eukaryota"/>
</dbReference>
<dbReference type="SUPFAM" id="SSF48264">
    <property type="entry name" value="Cytochrome P450"/>
    <property type="match status" value="1"/>
</dbReference>
<dbReference type="Proteomes" id="UP000054988">
    <property type="component" value="Unassembled WGS sequence"/>
</dbReference>
<dbReference type="AlphaFoldDB" id="A0A0W0G5T3"/>
<evidence type="ECO:0000256" key="6">
    <source>
        <dbReference type="ARBA" id="ARBA00023002"/>
    </source>
</evidence>
<evidence type="ECO:0000256" key="9">
    <source>
        <dbReference type="PIRSR" id="PIRSR602401-1"/>
    </source>
</evidence>